<evidence type="ECO:0000313" key="2">
    <source>
        <dbReference type="Proteomes" id="UP001162483"/>
    </source>
</evidence>
<evidence type="ECO:0000313" key="1">
    <source>
        <dbReference type="EMBL" id="CAI9533496.1"/>
    </source>
</evidence>
<dbReference type="Proteomes" id="UP001162483">
    <property type="component" value="Unassembled WGS sequence"/>
</dbReference>
<accession>A0ABN9AFS0</accession>
<reference evidence="1" key="1">
    <citation type="submission" date="2023-05" db="EMBL/GenBank/DDBJ databases">
        <authorList>
            <person name="Stuckert A."/>
        </authorList>
    </citation>
    <scope>NUCLEOTIDE SEQUENCE</scope>
</reference>
<gene>
    <name evidence="1" type="ORF">SPARVUS_LOCUS386885</name>
</gene>
<comment type="caution">
    <text evidence="1">The sequence shown here is derived from an EMBL/GenBank/DDBJ whole genome shotgun (WGS) entry which is preliminary data.</text>
</comment>
<protein>
    <submittedName>
        <fullName evidence="1">Uncharacterized protein</fullName>
    </submittedName>
</protein>
<dbReference type="EMBL" id="CATNWA010000135">
    <property type="protein sequence ID" value="CAI9533496.1"/>
    <property type="molecule type" value="Genomic_DNA"/>
</dbReference>
<proteinExistence type="predicted"/>
<sequence length="111" mass="12674">TEWVVSQGEGSHICFKPLPVRPLYINSRTIAVHGWVANFKWHPRPLLVRAPWERTALQSGACCVLGHIGTSIVVRDLCARFRSYMIIDWPISDHMKSSKQDVTSHIIAYYV</sequence>
<name>A0ABN9AFS0_9NEOB</name>
<organism evidence="1 2">
    <name type="scientific">Staurois parvus</name>
    <dbReference type="NCBI Taxonomy" id="386267"/>
    <lineage>
        <taxon>Eukaryota</taxon>
        <taxon>Metazoa</taxon>
        <taxon>Chordata</taxon>
        <taxon>Craniata</taxon>
        <taxon>Vertebrata</taxon>
        <taxon>Euteleostomi</taxon>
        <taxon>Amphibia</taxon>
        <taxon>Batrachia</taxon>
        <taxon>Anura</taxon>
        <taxon>Neobatrachia</taxon>
        <taxon>Ranoidea</taxon>
        <taxon>Ranidae</taxon>
        <taxon>Staurois</taxon>
    </lineage>
</organism>
<keyword evidence="2" id="KW-1185">Reference proteome</keyword>
<feature type="non-terminal residue" evidence="1">
    <location>
        <position position="1"/>
    </location>
</feature>